<sequence length="246" mass="26361">MPTPTAIEWEKYRQIVILTGAGVSVASGLPTYRGEGGLWESRNIAWIADAANLPGSLPALWKLYNERREKALGAQPNAAHNAIADVQKQWGSGTRSITLVTQNVDGLHQRAGSPDVVELHGSAFRTRCTNASCSLPAFADETVYGDDVPTCPECGSPLRPDVVLFGEMLPAAATWQVNRALRECDLFLAAGTSGLVSPASNLVRGAAYAGARTILVNLDPMDPRDPSFQEEYLGRAEQILPVLFGS</sequence>
<feature type="binding site" evidence="4">
    <location>
        <position position="151"/>
    </location>
    <ligand>
        <name>Zn(2+)</name>
        <dbReference type="ChEBI" id="CHEBI:29105"/>
    </ligand>
</feature>
<reference evidence="6" key="1">
    <citation type="submission" date="2020-02" db="EMBL/GenBank/DDBJ databases">
        <authorList>
            <person name="Meier V. D."/>
        </authorList>
    </citation>
    <scope>NUCLEOTIDE SEQUENCE</scope>
    <source>
        <strain evidence="6">AVDCRST_MAG63</strain>
    </source>
</reference>
<dbReference type="Gene3D" id="3.40.50.1220">
    <property type="entry name" value="TPP-binding domain"/>
    <property type="match status" value="1"/>
</dbReference>
<dbReference type="InterPro" id="IPR050134">
    <property type="entry name" value="NAD-dep_sirtuin_deacylases"/>
</dbReference>
<dbReference type="InterPro" id="IPR003000">
    <property type="entry name" value="Sirtuin"/>
</dbReference>
<proteinExistence type="predicted"/>
<dbReference type="Pfam" id="PF02146">
    <property type="entry name" value="SIR2"/>
    <property type="match status" value="1"/>
</dbReference>
<evidence type="ECO:0000259" key="5">
    <source>
        <dbReference type="PROSITE" id="PS50305"/>
    </source>
</evidence>
<keyword evidence="4" id="KW-0479">Metal-binding</keyword>
<dbReference type="SUPFAM" id="SSF52467">
    <property type="entry name" value="DHS-like NAD/FAD-binding domain"/>
    <property type="match status" value="1"/>
</dbReference>
<dbReference type="PROSITE" id="PS50305">
    <property type="entry name" value="SIRTUIN"/>
    <property type="match status" value="1"/>
</dbReference>
<dbReference type="GO" id="GO:0046872">
    <property type="term" value="F:metal ion binding"/>
    <property type="evidence" value="ECO:0007669"/>
    <property type="project" value="UniProtKB-KW"/>
</dbReference>
<dbReference type="EMBL" id="CADCTO010000412">
    <property type="protein sequence ID" value="CAA9274450.1"/>
    <property type="molecule type" value="Genomic_DNA"/>
</dbReference>
<dbReference type="InterPro" id="IPR026591">
    <property type="entry name" value="Sirtuin_cat_small_dom_sf"/>
</dbReference>
<dbReference type="GO" id="GO:0070403">
    <property type="term" value="F:NAD+ binding"/>
    <property type="evidence" value="ECO:0007669"/>
    <property type="project" value="InterPro"/>
</dbReference>
<dbReference type="AlphaFoldDB" id="A0A6J4J9N9"/>
<feature type="binding site" evidence="4">
    <location>
        <position position="154"/>
    </location>
    <ligand>
        <name>Zn(2+)</name>
        <dbReference type="ChEBI" id="CHEBI:29105"/>
    </ligand>
</feature>
<dbReference type="InterPro" id="IPR026590">
    <property type="entry name" value="Ssirtuin_cat_dom"/>
</dbReference>
<dbReference type="CDD" id="cd01407">
    <property type="entry name" value="SIR2-fam"/>
    <property type="match status" value="1"/>
</dbReference>
<keyword evidence="4" id="KW-0862">Zinc</keyword>
<feature type="binding site" evidence="4">
    <location>
        <position position="128"/>
    </location>
    <ligand>
        <name>Zn(2+)</name>
        <dbReference type="ChEBI" id="CHEBI:29105"/>
    </ligand>
</feature>
<evidence type="ECO:0000256" key="3">
    <source>
        <dbReference type="ARBA" id="ARBA00023027"/>
    </source>
</evidence>
<dbReference type="InterPro" id="IPR029035">
    <property type="entry name" value="DHS-like_NAD/FAD-binding_dom"/>
</dbReference>
<evidence type="ECO:0000256" key="2">
    <source>
        <dbReference type="ARBA" id="ARBA00022679"/>
    </source>
</evidence>
<feature type="active site" description="Proton acceptor" evidence="4">
    <location>
        <position position="120"/>
    </location>
</feature>
<dbReference type="Gene3D" id="3.30.1600.10">
    <property type="entry name" value="SIR2/SIRT2 'Small Domain"/>
    <property type="match status" value="1"/>
</dbReference>
<feature type="domain" description="Deacetylase sirtuin-type" evidence="5">
    <location>
        <begin position="1"/>
        <end position="246"/>
    </location>
</feature>
<dbReference type="PANTHER" id="PTHR11085:SF4">
    <property type="entry name" value="NAD-DEPENDENT PROTEIN DEACYLASE"/>
    <property type="match status" value="1"/>
</dbReference>
<feature type="binding site" evidence="4">
    <location>
        <position position="133"/>
    </location>
    <ligand>
        <name>Zn(2+)</name>
        <dbReference type="ChEBI" id="CHEBI:29105"/>
    </ligand>
</feature>
<dbReference type="EC" id="2.3.1.286" evidence="1"/>
<keyword evidence="2" id="KW-0808">Transferase</keyword>
<name>A0A6J4J9N9_9BACT</name>
<gene>
    <name evidence="6" type="ORF">AVDCRST_MAG63-3129</name>
</gene>
<protein>
    <recommendedName>
        <fullName evidence="1">protein acetyllysine N-acetyltransferase</fullName>
        <ecNumber evidence="1">2.3.1.286</ecNumber>
    </recommendedName>
</protein>
<evidence type="ECO:0000256" key="4">
    <source>
        <dbReference type="PROSITE-ProRule" id="PRU00236"/>
    </source>
</evidence>
<keyword evidence="3" id="KW-0520">NAD</keyword>
<evidence type="ECO:0000256" key="1">
    <source>
        <dbReference type="ARBA" id="ARBA00012928"/>
    </source>
</evidence>
<accession>A0A6J4J9N9</accession>
<dbReference type="GO" id="GO:0017136">
    <property type="term" value="F:histone deacetylase activity, NAD-dependent"/>
    <property type="evidence" value="ECO:0007669"/>
    <property type="project" value="TreeGrafter"/>
</dbReference>
<dbReference type="PANTHER" id="PTHR11085">
    <property type="entry name" value="NAD-DEPENDENT PROTEIN DEACYLASE SIRTUIN-5, MITOCHONDRIAL-RELATED"/>
    <property type="match status" value="1"/>
</dbReference>
<evidence type="ECO:0000313" key="6">
    <source>
        <dbReference type="EMBL" id="CAA9274450.1"/>
    </source>
</evidence>
<organism evidence="6">
    <name type="scientific">uncultured Armatimonadetes bacterium</name>
    <dbReference type="NCBI Taxonomy" id="157466"/>
    <lineage>
        <taxon>Bacteria</taxon>
        <taxon>Bacillati</taxon>
        <taxon>Armatimonadota</taxon>
        <taxon>environmental samples</taxon>
    </lineage>
</organism>